<evidence type="ECO:0000313" key="4">
    <source>
        <dbReference type="Proteomes" id="UP000587880"/>
    </source>
</evidence>
<dbReference type="PROSITE" id="PS51257">
    <property type="entry name" value="PROKAR_LIPOPROTEIN"/>
    <property type="match status" value="1"/>
</dbReference>
<name>A0A1S8SC39_CLOBE</name>
<sequence>MKKIISVMICISTMFTLTSCYKEHNTNFFEEASPYTKEDESNYSYEANDNKLVISNKCSNLEITKSDTNEIKISMRKSVGGKDEEKLQEALDNIKCTFSGDTVTIGPEKDDGFLVNSRNVESTISIPENITVLDLESSVGNVGLEGNYNDLKADIKTGNLSYKGELKQGNMTDNVGNIKLDLQSLNSAYKYNINDKVGEVQIKIPKESSINLTGPANRRIEVGNDVKIDNNGATFNINSKVSHVKIDS</sequence>
<protein>
    <recommendedName>
        <fullName evidence="5">Adhesin domain-containing protein</fullName>
    </recommendedName>
</protein>
<dbReference type="EMBL" id="JABAGD010000078">
    <property type="protein sequence ID" value="NMF07755.1"/>
    <property type="molecule type" value="Genomic_DNA"/>
</dbReference>
<evidence type="ECO:0000313" key="3">
    <source>
        <dbReference type="Proteomes" id="UP000190973"/>
    </source>
</evidence>
<dbReference type="AlphaFoldDB" id="A0A1S8SC39"/>
<reference evidence="2 3" key="1">
    <citation type="submission" date="2016-05" db="EMBL/GenBank/DDBJ databases">
        <title>Microbial solvent formation.</title>
        <authorList>
            <person name="Poehlein A."/>
            <person name="Montoya Solano J.D."/>
            <person name="Flitsch S."/>
            <person name="Krabben P."/>
            <person name="Duerre P."/>
            <person name="Daniel R."/>
        </authorList>
    </citation>
    <scope>NUCLEOTIDE SEQUENCE [LARGE SCALE GENOMIC DNA]</scope>
    <source>
        <strain evidence="2 3">DSM 53</strain>
    </source>
</reference>
<dbReference type="Proteomes" id="UP000190973">
    <property type="component" value="Unassembled WGS sequence"/>
</dbReference>
<evidence type="ECO:0000313" key="1">
    <source>
        <dbReference type="EMBL" id="NMF07755.1"/>
    </source>
</evidence>
<evidence type="ECO:0000313" key="2">
    <source>
        <dbReference type="EMBL" id="OOM62755.1"/>
    </source>
</evidence>
<accession>A0A1S8SC39</accession>
<organism evidence="2 3">
    <name type="scientific">Clostridium beijerinckii</name>
    <name type="common">Clostridium MP</name>
    <dbReference type="NCBI Taxonomy" id="1520"/>
    <lineage>
        <taxon>Bacteria</taxon>
        <taxon>Bacillati</taxon>
        <taxon>Bacillota</taxon>
        <taxon>Clostridia</taxon>
        <taxon>Eubacteriales</taxon>
        <taxon>Clostridiaceae</taxon>
        <taxon>Clostridium</taxon>
    </lineage>
</organism>
<gene>
    <name evidence="2" type="ORF">CLBCK_15240</name>
    <name evidence="1" type="ORF">HF849_24070</name>
</gene>
<dbReference type="EMBL" id="LZZI01000019">
    <property type="protein sequence ID" value="OOM62755.1"/>
    <property type="molecule type" value="Genomic_DNA"/>
</dbReference>
<evidence type="ECO:0008006" key="5">
    <source>
        <dbReference type="Google" id="ProtNLM"/>
    </source>
</evidence>
<dbReference type="RefSeq" id="WP_077838207.1">
    <property type="nucleotide sequence ID" value="NZ_JABAGD010000078.1"/>
</dbReference>
<reference evidence="1 4" key="2">
    <citation type="submission" date="2020-04" db="EMBL/GenBank/DDBJ databases">
        <authorList>
            <person name="Hitch T.C.A."/>
            <person name="Wylensek D."/>
            <person name="Clavel T."/>
        </authorList>
    </citation>
    <scope>NUCLEOTIDE SEQUENCE [LARGE SCALE GENOMIC DNA]</scope>
    <source>
        <strain evidence="1 4">WB01_NA02</strain>
    </source>
</reference>
<dbReference type="Proteomes" id="UP000587880">
    <property type="component" value="Unassembled WGS sequence"/>
</dbReference>
<proteinExistence type="predicted"/>
<comment type="caution">
    <text evidence="2">The sequence shown here is derived from an EMBL/GenBank/DDBJ whole genome shotgun (WGS) entry which is preliminary data.</text>
</comment>